<gene>
    <name evidence="2" type="ORF">C1280_18000</name>
</gene>
<evidence type="ECO:0000313" key="3">
    <source>
        <dbReference type="Proteomes" id="UP000245802"/>
    </source>
</evidence>
<sequence length="99" mass="10691">MPRPADRKPKAKNAKRVDPTKTVLTATDGEALPVASGLGLYLLLEGPVVNRRWRVYDRATGAFLARADPQGGRATGPRIGTLTGGWRELLAEIRKRTGA</sequence>
<organism evidence="2 3">
    <name type="scientific">Gemmata obscuriglobus</name>
    <dbReference type="NCBI Taxonomy" id="114"/>
    <lineage>
        <taxon>Bacteria</taxon>
        <taxon>Pseudomonadati</taxon>
        <taxon>Planctomycetota</taxon>
        <taxon>Planctomycetia</taxon>
        <taxon>Gemmatales</taxon>
        <taxon>Gemmataceae</taxon>
        <taxon>Gemmata</taxon>
    </lineage>
</organism>
<reference evidence="2 3" key="1">
    <citation type="submission" date="2018-01" db="EMBL/GenBank/DDBJ databases">
        <title>G. obscuriglobus.</title>
        <authorList>
            <person name="Franke J."/>
            <person name="Blomberg W."/>
            <person name="Selmecki A."/>
        </authorList>
    </citation>
    <scope>NUCLEOTIDE SEQUENCE [LARGE SCALE GENOMIC DNA]</scope>
    <source>
        <strain evidence="2 3">DSM 5831</strain>
    </source>
</reference>
<dbReference type="Proteomes" id="UP000245802">
    <property type="component" value="Chromosome"/>
</dbReference>
<feature type="region of interest" description="Disordered" evidence="1">
    <location>
        <begin position="1"/>
        <end position="22"/>
    </location>
</feature>
<dbReference type="RefSeq" id="WP_010036775.1">
    <property type="nucleotide sequence ID" value="NZ_CP025958.1"/>
</dbReference>
<proteinExistence type="predicted"/>
<protein>
    <submittedName>
        <fullName evidence="2">Uncharacterized protein</fullName>
    </submittedName>
</protein>
<name>A0A2Z3GY61_9BACT</name>
<dbReference type="EMBL" id="CP025958">
    <property type="protein sequence ID" value="AWM38693.1"/>
    <property type="molecule type" value="Genomic_DNA"/>
</dbReference>
<keyword evidence="3" id="KW-1185">Reference proteome</keyword>
<evidence type="ECO:0000256" key="1">
    <source>
        <dbReference type="SAM" id="MobiDB-lite"/>
    </source>
</evidence>
<dbReference type="KEGG" id="gog:C1280_18000"/>
<accession>A0A2Z3GY61</accession>
<dbReference type="AlphaFoldDB" id="A0A2Z3GY61"/>
<evidence type="ECO:0000313" key="2">
    <source>
        <dbReference type="EMBL" id="AWM38693.1"/>
    </source>
</evidence>